<dbReference type="AlphaFoldDB" id="A0AAV7EG33"/>
<dbReference type="PANTHER" id="PTHR46626">
    <property type="entry name" value="RETICULON-LIKE PROTEIN B17"/>
    <property type="match status" value="1"/>
</dbReference>
<comment type="subcellular location">
    <subcellularLocation>
        <location evidence="1 6">Endoplasmic reticulum membrane</location>
        <topology evidence="1 6">Multi-pass membrane protein</topology>
    </subcellularLocation>
</comment>
<feature type="transmembrane region" description="Helical" evidence="6">
    <location>
        <begin position="228"/>
        <end position="246"/>
    </location>
</feature>
<comment type="caution">
    <text evidence="9">The sequence shown here is derived from an EMBL/GenBank/DDBJ whole genome shotgun (WGS) entry which is preliminary data.</text>
</comment>
<dbReference type="PANTHER" id="PTHR46626:SF2">
    <property type="entry name" value="RETICULON-LIKE PROTEIN B17"/>
    <property type="match status" value="1"/>
</dbReference>
<proteinExistence type="predicted"/>
<feature type="compositionally biased region" description="Polar residues" evidence="7">
    <location>
        <begin position="37"/>
        <end position="57"/>
    </location>
</feature>
<gene>
    <name evidence="9" type="ORF">H6P81_013938</name>
</gene>
<keyword evidence="4 6" id="KW-1133">Transmembrane helix</keyword>
<dbReference type="Proteomes" id="UP000825729">
    <property type="component" value="Unassembled WGS sequence"/>
</dbReference>
<organism evidence="9 10">
    <name type="scientific">Aristolochia fimbriata</name>
    <name type="common">White veined hardy Dutchman's pipe vine</name>
    <dbReference type="NCBI Taxonomy" id="158543"/>
    <lineage>
        <taxon>Eukaryota</taxon>
        <taxon>Viridiplantae</taxon>
        <taxon>Streptophyta</taxon>
        <taxon>Embryophyta</taxon>
        <taxon>Tracheophyta</taxon>
        <taxon>Spermatophyta</taxon>
        <taxon>Magnoliopsida</taxon>
        <taxon>Magnoliidae</taxon>
        <taxon>Piperales</taxon>
        <taxon>Aristolochiaceae</taxon>
        <taxon>Aristolochia</taxon>
    </lineage>
</organism>
<dbReference type="PROSITE" id="PS50845">
    <property type="entry name" value="RETICULON"/>
    <property type="match status" value="1"/>
</dbReference>
<dbReference type="Pfam" id="PF02453">
    <property type="entry name" value="Reticulon"/>
    <property type="match status" value="1"/>
</dbReference>
<sequence>MDSTPPPRRSESRSRTKSASRVSHFSEDLLEDLSVNLMRSPQRTQSPPLQLAASSPNQPVQLQDLLLLSPSPLGRSKNRAFERIEPLDDLVELVGSRRKCRAKSLSMGLAGCASPRNSRRLRRRADQESREEKDLGLGEEHTKARKRRQSRSHSRREKLVALPSIPSPDPSPKASSDDNGGLDSLRMLAWELIMWKDVAKSSLWFGFGSLCFLSSSFTRGYSFSVVSAVAQIGLLFLGISFFYNSFSQRTKEQPTKEFKLREDDIVRAARLILPPANAVINTTKKLFSGEPSMTMKMAPILLFASEYGHWITLWRLSLIAFFVSFTVPKLYSCYSLQIQKQVGSLRSWMLEAWSASSHKKLVAASAATVFWNLSAVKTRIFAAFIAVVILRYYRQQAASEIEEGTEEAAEQPPKIAAASDESPEQQLAVVVGVANESHLEKQKSDT</sequence>
<evidence type="ECO:0000256" key="2">
    <source>
        <dbReference type="ARBA" id="ARBA00022692"/>
    </source>
</evidence>
<accession>A0AAV7EG33</accession>
<feature type="compositionally biased region" description="Basic and acidic residues" evidence="7">
    <location>
        <begin position="124"/>
        <end position="142"/>
    </location>
</feature>
<evidence type="ECO:0000259" key="8">
    <source>
        <dbReference type="PROSITE" id="PS50845"/>
    </source>
</evidence>
<feature type="region of interest" description="Disordered" evidence="7">
    <location>
        <begin position="403"/>
        <end position="423"/>
    </location>
</feature>
<evidence type="ECO:0000313" key="10">
    <source>
        <dbReference type="Proteomes" id="UP000825729"/>
    </source>
</evidence>
<dbReference type="EMBL" id="JAINDJ010000005">
    <property type="protein sequence ID" value="KAG9447810.1"/>
    <property type="molecule type" value="Genomic_DNA"/>
</dbReference>
<feature type="region of interest" description="Disordered" evidence="7">
    <location>
        <begin position="1"/>
        <end position="57"/>
    </location>
</feature>
<keyword evidence="2 6" id="KW-0812">Transmembrane</keyword>
<evidence type="ECO:0000256" key="3">
    <source>
        <dbReference type="ARBA" id="ARBA00022824"/>
    </source>
</evidence>
<protein>
    <recommendedName>
        <fullName evidence="6">Reticulon-like protein</fullName>
    </recommendedName>
</protein>
<evidence type="ECO:0000256" key="6">
    <source>
        <dbReference type="RuleBase" id="RU363132"/>
    </source>
</evidence>
<feature type="compositionally biased region" description="Basic residues" evidence="7">
    <location>
        <begin position="143"/>
        <end position="156"/>
    </location>
</feature>
<dbReference type="InterPro" id="IPR044647">
    <property type="entry name" value="RTNLB17/18/21"/>
</dbReference>
<evidence type="ECO:0000256" key="7">
    <source>
        <dbReference type="SAM" id="MobiDB-lite"/>
    </source>
</evidence>
<dbReference type="InterPro" id="IPR003388">
    <property type="entry name" value="Reticulon"/>
</dbReference>
<feature type="domain" description="Reticulon" evidence="8">
    <location>
        <begin position="189"/>
        <end position="347"/>
    </location>
</feature>
<keyword evidence="5 6" id="KW-0472">Membrane</keyword>
<keyword evidence="3 6" id="KW-0256">Endoplasmic reticulum</keyword>
<feature type="region of interest" description="Disordered" evidence="7">
    <location>
        <begin position="104"/>
        <end position="179"/>
    </location>
</feature>
<evidence type="ECO:0000256" key="1">
    <source>
        <dbReference type="ARBA" id="ARBA00004477"/>
    </source>
</evidence>
<keyword evidence="10" id="KW-1185">Reference proteome</keyword>
<name>A0AAV7EG33_ARIFI</name>
<reference evidence="9 10" key="1">
    <citation type="submission" date="2021-07" db="EMBL/GenBank/DDBJ databases">
        <title>The Aristolochia fimbriata genome: insights into angiosperm evolution, floral development and chemical biosynthesis.</title>
        <authorList>
            <person name="Jiao Y."/>
        </authorList>
    </citation>
    <scope>NUCLEOTIDE SEQUENCE [LARGE SCALE GENOMIC DNA]</scope>
    <source>
        <strain evidence="9">IBCAS-2021</strain>
        <tissue evidence="9">Leaf</tissue>
    </source>
</reference>
<evidence type="ECO:0000256" key="4">
    <source>
        <dbReference type="ARBA" id="ARBA00022989"/>
    </source>
</evidence>
<feature type="transmembrane region" description="Helical" evidence="6">
    <location>
        <begin position="369"/>
        <end position="390"/>
    </location>
</feature>
<evidence type="ECO:0000313" key="9">
    <source>
        <dbReference type="EMBL" id="KAG9447810.1"/>
    </source>
</evidence>
<dbReference type="GO" id="GO:0005789">
    <property type="term" value="C:endoplasmic reticulum membrane"/>
    <property type="evidence" value="ECO:0007669"/>
    <property type="project" value="UniProtKB-SubCell"/>
</dbReference>
<evidence type="ECO:0000256" key="5">
    <source>
        <dbReference type="ARBA" id="ARBA00023136"/>
    </source>
</evidence>